<evidence type="ECO:0000256" key="9">
    <source>
        <dbReference type="ARBA" id="ARBA00023221"/>
    </source>
</evidence>
<reference evidence="18 19" key="1">
    <citation type="submission" date="2016-11" db="EMBL/GenBank/DDBJ databases">
        <authorList>
            <person name="Jaros S."/>
            <person name="Januszkiewicz K."/>
            <person name="Wedrychowicz H."/>
        </authorList>
    </citation>
    <scope>NUCLEOTIDE SEQUENCE [LARGE SCALE GENOMIC DNA]</scope>
    <source>
        <strain evidence="18 19">DSM 24574</strain>
    </source>
</reference>
<dbReference type="GO" id="GO:0004769">
    <property type="term" value="F:steroid Delta-isomerase activity"/>
    <property type="evidence" value="ECO:0007669"/>
    <property type="project" value="UniProtKB-EC"/>
</dbReference>
<keyword evidence="5" id="KW-0274">FAD</keyword>
<keyword evidence="19" id="KW-1185">Reference proteome</keyword>
<dbReference type="EMBL" id="FQWQ01000001">
    <property type="protein sequence ID" value="SHG96891.1"/>
    <property type="molecule type" value="Genomic_DNA"/>
</dbReference>
<evidence type="ECO:0000256" key="12">
    <source>
        <dbReference type="ARBA" id="ARBA00049645"/>
    </source>
</evidence>
<dbReference type="GO" id="GO:0016995">
    <property type="term" value="F:cholesterol oxidase activity"/>
    <property type="evidence" value="ECO:0007669"/>
    <property type="project" value="UniProtKB-EC"/>
</dbReference>
<evidence type="ECO:0000256" key="15">
    <source>
        <dbReference type="ARBA" id="ARBA00049778"/>
    </source>
</evidence>
<feature type="domain" description="Glucose-methanol-choline oxidoreductase C-terminal" evidence="17">
    <location>
        <begin position="485"/>
        <end position="546"/>
    </location>
</feature>
<dbReference type="Pfam" id="PF05199">
    <property type="entry name" value="GMC_oxred_C"/>
    <property type="match status" value="1"/>
</dbReference>
<evidence type="ECO:0000313" key="19">
    <source>
        <dbReference type="Proteomes" id="UP000184212"/>
    </source>
</evidence>
<dbReference type="Pfam" id="PF00732">
    <property type="entry name" value="GMC_oxred_N"/>
    <property type="match status" value="1"/>
</dbReference>
<sequence length="784" mass="85704">MRRLSKPITELQHDYEIVVVGSGYGASIAASRMARCGKKVCLLEKGKEFLPGEFPSTLPEAMSEMQFTKGKTHFGSHNGLYEFIAGDDINVFKGCGLGGTSLVNANVSIEPEDRVFQDEHWPAEVRNTLPALKEGMAHAREMLRPNPYPEGKRGYPTLEKTTGMKKSAAKMGETFRLLDINVTFEDQKNPSGVFQKACNNCGDCVTGCNHTSKNTTQMTYLPDAYNHGAEIYTEVGVRYIERAGNKWVIWFEVYGVGREKFNAPDLFITADMVFLGAGAIGSTEILLRSAQQGLSLSGMLGKRFTGNGDVLGFGYNNDNPVHGVGLGDRVKGVANVGPCITSVIDMRNRPVLDDGMTLEEGSVPGPIGSILVSSLVPLSRLLSKNADTGFADFLKGKWRELKSMFGGPYRGAIDNTQIYLVMTHDDGNGSMSLEHDNPSISWPDVGKQKIFNKVSGKLKDATTALGGTFVVNPTWTPLLNYDLVTVHPLGGCVMGDDATRGVVDHKGQVFANASGKELHPDLFVMDGSIIPRPLGTNPLLTISGLAERNAKIIATANGWPLHYDFSPVSGEETPSTVGIEFTETMKGFFSTAEKQDYAKAFEQGKAQSSPFEFTLTIQSQDVDRFVKDPDHEAGMAGTVKAPSLSASPLTISAGRFNLFVPEPSASYKKKMKYEMKLHSKEGKTFFFKGYKDVQDNKGIDLWKDTTVLYITVYEGDNDQSPIKGMGILKIEPEDLAIQVTTMKAVHATKNTDKLHAISAFGKLFAGALWDTYFVSKLKEIFHRN</sequence>
<evidence type="ECO:0000256" key="5">
    <source>
        <dbReference type="ARBA" id="ARBA00022827"/>
    </source>
</evidence>
<dbReference type="EC" id="1.1.3.6" evidence="13"/>
<dbReference type="AlphaFoldDB" id="A0A1M5P4Y7"/>
<evidence type="ECO:0000256" key="4">
    <source>
        <dbReference type="ARBA" id="ARBA00022630"/>
    </source>
</evidence>
<evidence type="ECO:0000256" key="3">
    <source>
        <dbReference type="ARBA" id="ARBA00022548"/>
    </source>
</evidence>
<accession>A0A1M5P4Y7</accession>
<keyword evidence="6" id="KW-0560">Oxidoreductase</keyword>
<dbReference type="InterPro" id="IPR007867">
    <property type="entry name" value="GMC_OxRtase_C"/>
</dbReference>
<dbReference type="RefSeq" id="WP_073135171.1">
    <property type="nucleotide sequence ID" value="NZ_FQWQ01000001.1"/>
</dbReference>
<keyword evidence="10" id="KW-0413">Isomerase</keyword>
<evidence type="ECO:0000256" key="13">
    <source>
        <dbReference type="ARBA" id="ARBA00049723"/>
    </source>
</evidence>
<evidence type="ECO:0000256" key="6">
    <source>
        <dbReference type="ARBA" id="ARBA00023002"/>
    </source>
</evidence>
<evidence type="ECO:0000256" key="11">
    <source>
        <dbReference type="ARBA" id="ARBA00038856"/>
    </source>
</evidence>
<comment type="similarity">
    <text evidence="2">Belongs to the GMC oxidoreductase family.</text>
</comment>
<feature type="domain" description="Glucose-methanol-choline oxidoreductase N-terminal" evidence="16">
    <location>
        <begin position="91"/>
        <end position="290"/>
    </location>
</feature>
<evidence type="ECO:0000259" key="17">
    <source>
        <dbReference type="Pfam" id="PF05199"/>
    </source>
</evidence>
<dbReference type="SUPFAM" id="SSF51905">
    <property type="entry name" value="FAD/NAD(P)-binding domain"/>
    <property type="match status" value="1"/>
</dbReference>
<proteinExistence type="inferred from homology"/>
<organism evidence="18 19">
    <name type="scientific">Chryseolinea serpens</name>
    <dbReference type="NCBI Taxonomy" id="947013"/>
    <lineage>
        <taxon>Bacteria</taxon>
        <taxon>Pseudomonadati</taxon>
        <taxon>Bacteroidota</taxon>
        <taxon>Cytophagia</taxon>
        <taxon>Cytophagales</taxon>
        <taxon>Fulvivirgaceae</taxon>
        <taxon>Chryseolinea</taxon>
    </lineage>
</organism>
<gene>
    <name evidence="18" type="ORF">SAMN04488109_2680</name>
</gene>
<evidence type="ECO:0000256" key="8">
    <source>
        <dbReference type="ARBA" id="ARBA00023166"/>
    </source>
</evidence>
<keyword evidence="8" id="KW-1207">Sterol metabolism</keyword>
<dbReference type="EC" id="5.3.3.1" evidence="11"/>
<comment type="cofactor">
    <cofactor evidence="1">
        <name>FAD</name>
        <dbReference type="ChEBI" id="CHEBI:57692"/>
    </cofactor>
</comment>
<dbReference type="Gene3D" id="3.50.50.60">
    <property type="entry name" value="FAD/NAD(P)-binding domain"/>
    <property type="match status" value="3"/>
</dbReference>
<evidence type="ECO:0000259" key="16">
    <source>
        <dbReference type="Pfam" id="PF00732"/>
    </source>
</evidence>
<evidence type="ECO:0000256" key="10">
    <source>
        <dbReference type="ARBA" id="ARBA00023235"/>
    </source>
</evidence>
<evidence type="ECO:0000256" key="2">
    <source>
        <dbReference type="ARBA" id="ARBA00010790"/>
    </source>
</evidence>
<dbReference type="InterPro" id="IPR036188">
    <property type="entry name" value="FAD/NAD-bd_sf"/>
</dbReference>
<dbReference type="STRING" id="947013.SAMN04488109_2680"/>
<evidence type="ECO:0000256" key="1">
    <source>
        <dbReference type="ARBA" id="ARBA00001974"/>
    </source>
</evidence>
<name>A0A1M5P4Y7_9BACT</name>
<dbReference type="PANTHER" id="PTHR47470:SF1">
    <property type="entry name" value="FAD-DEPENDENT OXIDOREDUCTASE 2 FAD BINDING DOMAIN-CONTAINING PROTEIN"/>
    <property type="match status" value="1"/>
</dbReference>
<keyword evidence="3" id="KW-0153">Cholesterol metabolism</keyword>
<dbReference type="InterPro" id="IPR052542">
    <property type="entry name" value="Cholesterol_Oxidase"/>
</dbReference>
<keyword evidence="9" id="KW-0753">Steroid metabolism</keyword>
<dbReference type="PANTHER" id="PTHR47470">
    <property type="entry name" value="CHOLESTEROL OXIDASE"/>
    <property type="match status" value="1"/>
</dbReference>
<keyword evidence="4" id="KW-0285">Flavoprotein</keyword>
<dbReference type="OrthoDB" id="1154541at2"/>
<dbReference type="Proteomes" id="UP000184212">
    <property type="component" value="Unassembled WGS sequence"/>
</dbReference>
<dbReference type="InterPro" id="IPR000172">
    <property type="entry name" value="GMC_OxRdtase_N"/>
</dbReference>
<protein>
    <recommendedName>
        <fullName evidence="14">Cholesterol oxidase</fullName>
        <ecNumber evidence="13">1.1.3.6</ecNumber>
        <ecNumber evidence="11">5.3.3.1</ecNumber>
    </recommendedName>
    <alternativeName>
        <fullName evidence="15">Cholesterol isomerase</fullName>
    </alternativeName>
</protein>
<evidence type="ECO:0000256" key="7">
    <source>
        <dbReference type="ARBA" id="ARBA00023098"/>
    </source>
</evidence>
<evidence type="ECO:0000313" key="18">
    <source>
        <dbReference type="EMBL" id="SHG96891.1"/>
    </source>
</evidence>
<keyword evidence="7" id="KW-0443">Lipid metabolism</keyword>
<comment type="pathway">
    <text evidence="12">Steroid metabolism; cholesterol degradation.</text>
</comment>
<evidence type="ECO:0000256" key="14">
    <source>
        <dbReference type="ARBA" id="ARBA00049744"/>
    </source>
</evidence>
<dbReference type="GO" id="GO:0050660">
    <property type="term" value="F:flavin adenine dinucleotide binding"/>
    <property type="evidence" value="ECO:0007669"/>
    <property type="project" value="InterPro"/>
</dbReference>
<dbReference type="GO" id="GO:0008203">
    <property type="term" value="P:cholesterol metabolic process"/>
    <property type="evidence" value="ECO:0007669"/>
    <property type="project" value="UniProtKB-KW"/>
</dbReference>